<feature type="domain" description="SSD" evidence="8">
    <location>
        <begin position="765"/>
        <end position="882"/>
    </location>
</feature>
<feature type="transmembrane region" description="Helical" evidence="7">
    <location>
        <begin position="436"/>
        <end position="462"/>
    </location>
</feature>
<reference evidence="9 10" key="1">
    <citation type="submission" date="2016-10" db="EMBL/GenBank/DDBJ databases">
        <authorList>
            <person name="de Groot N.N."/>
        </authorList>
    </citation>
    <scope>NUCLEOTIDE SEQUENCE [LARGE SCALE GENOMIC DNA]</scope>
    <source>
        <strain evidence="9 10">IBRC-M10015</strain>
    </source>
</reference>
<comment type="subcellular location">
    <subcellularLocation>
        <location evidence="1">Cell membrane</location>
        <topology evidence="1">Multi-pass membrane protein</topology>
    </subcellularLocation>
</comment>
<evidence type="ECO:0000256" key="6">
    <source>
        <dbReference type="SAM" id="MobiDB-lite"/>
    </source>
</evidence>
<keyword evidence="10" id="KW-1185">Reference proteome</keyword>
<evidence type="ECO:0000256" key="5">
    <source>
        <dbReference type="ARBA" id="ARBA00023136"/>
    </source>
</evidence>
<dbReference type="AlphaFoldDB" id="A0A1G8U9X8"/>
<keyword evidence="5 7" id="KW-0472">Membrane</keyword>
<feature type="transmembrane region" description="Helical" evidence="7">
    <location>
        <begin position="329"/>
        <end position="349"/>
    </location>
</feature>
<dbReference type="Gene3D" id="1.20.1640.10">
    <property type="entry name" value="Multidrug efflux transporter AcrB transmembrane domain"/>
    <property type="match status" value="2"/>
</dbReference>
<feature type="transmembrane region" description="Helical" evidence="7">
    <location>
        <begin position="305"/>
        <end position="322"/>
    </location>
</feature>
<dbReference type="PANTHER" id="PTHR33406:SF13">
    <property type="entry name" value="MEMBRANE PROTEIN YDFJ"/>
    <property type="match status" value="1"/>
</dbReference>
<dbReference type="InterPro" id="IPR004869">
    <property type="entry name" value="MMPL_dom"/>
</dbReference>
<keyword evidence="2" id="KW-1003">Cell membrane</keyword>
<gene>
    <name evidence="9" type="ORF">SAMN05216226_104125</name>
</gene>
<dbReference type="InterPro" id="IPR000731">
    <property type="entry name" value="SSD"/>
</dbReference>
<feature type="transmembrane region" description="Helical" evidence="7">
    <location>
        <begin position="783"/>
        <end position="801"/>
    </location>
</feature>
<evidence type="ECO:0000313" key="10">
    <source>
        <dbReference type="Proteomes" id="UP000198856"/>
    </source>
</evidence>
<feature type="transmembrane region" description="Helical" evidence="7">
    <location>
        <begin position="355"/>
        <end position="373"/>
    </location>
</feature>
<accession>A0A1G8U9X8</accession>
<dbReference type="EMBL" id="FNFC01000004">
    <property type="protein sequence ID" value="SDJ50414.1"/>
    <property type="molecule type" value="Genomic_DNA"/>
</dbReference>
<evidence type="ECO:0000256" key="1">
    <source>
        <dbReference type="ARBA" id="ARBA00004651"/>
    </source>
</evidence>
<sequence>MNPTHMWHVSPIAVDRHSIGDDYLQIVARCVYQTNRENRGVSAVSRLDTLVGTVTGRPKTVIAVLVVLIALVGTGAANIEKSPEMELFSEDPPEVTAQEYVQSEFTPHEGNTTELVVMVRNESGSVLDRASLLESLRYQQTLRQNETVNATLLDSGAMFGIENLVATGAIQSERGDTTGPLTRDALPPLSAQVTQLESMTDAEVQAAVTDLLDPTSESALTEAALSLLPQDYEPGSPDADGRITIVTYRTDGLVVSVPELSEAVREGQVAADELAEDTSRDEYRLSGYGLLLVEEQASISDSLRLVGPLALLFVVGTLALAYRDLIDVVLGLVGILLVLVWTFGVMGWLGINFNLMMIAVPILLIGLSIDYSIHVVMRYRENRAGNGVTEQRGASVAEAMHETLVGLGPALALVTVTAMLGFLSTRVSGVPTLTDFGVATAAGIVGALVVFGSLVPACKVVLEEWLVTRGHERRHRAVGTTGTMGAGLRRLARVSYRRPVAILAIVLLVSSLGAAGATQLDTSFSTDDYIAEDAPDWTQELPESLAPGDYELRETRDILYSSFQSPGQRVHIVSETAVTPATLERLAAAEQDAATRPVTVDGPTGEPAVTGPVGAMQTLAASNERFQSTLAASDTDDDGVPDRHLETVLDSFYEASPDRADQLLDRSEGGYEGAQVTVVVDGAEDPSVVAEQMRAVGDLTERNGSAVTVTGDAITNELVQRQLATTTVEGLAVTLVTVFAVLVVTFRYGRSLGSLGALTLAPVLFGLTWILGAMYVVDLPFSFATALIGSIAIGLGVDYAIHMSERFGHELDSDGDVERALEESVVGTGGALLGSAATTAGGFGVLAFAILPVIQQFGLLIALTLVAAFLASVLALPSLLVLWSRWAGYR</sequence>
<dbReference type="GO" id="GO:0005886">
    <property type="term" value="C:plasma membrane"/>
    <property type="evidence" value="ECO:0007669"/>
    <property type="project" value="UniProtKB-SubCell"/>
</dbReference>
<feature type="transmembrane region" description="Helical" evidence="7">
    <location>
        <begin position="857"/>
        <end position="883"/>
    </location>
</feature>
<evidence type="ECO:0000259" key="8">
    <source>
        <dbReference type="PROSITE" id="PS50156"/>
    </source>
</evidence>
<dbReference type="SUPFAM" id="SSF82866">
    <property type="entry name" value="Multidrug efflux transporter AcrB transmembrane domain"/>
    <property type="match status" value="2"/>
</dbReference>
<keyword evidence="4 7" id="KW-1133">Transmembrane helix</keyword>
<feature type="transmembrane region" description="Helical" evidence="7">
    <location>
        <begin position="829"/>
        <end position="851"/>
    </location>
</feature>
<feature type="transmembrane region" description="Helical" evidence="7">
    <location>
        <begin position="404"/>
        <end position="424"/>
    </location>
</feature>
<feature type="transmembrane region" description="Helical" evidence="7">
    <location>
        <begin position="499"/>
        <end position="517"/>
    </location>
</feature>
<dbReference type="PANTHER" id="PTHR33406">
    <property type="entry name" value="MEMBRANE PROTEIN MJ1562-RELATED"/>
    <property type="match status" value="1"/>
</dbReference>
<evidence type="ECO:0000313" key="9">
    <source>
        <dbReference type="EMBL" id="SDJ50414.1"/>
    </source>
</evidence>
<dbReference type="InterPro" id="IPR050545">
    <property type="entry name" value="Mycobact_MmpL"/>
</dbReference>
<organism evidence="9 10">
    <name type="scientific">Halovenus aranensis</name>
    <dbReference type="NCBI Taxonomy" id="890420"/>
    <lineage>
        <taxon>Archaea</taxon>
        <taxon>Methanobacteriati</taxon>
        <taxon>Methanobacteriota</taxon>
        <taxon>Stenosarchaea group</taxon>
        <taxon>Halobacteria</taxon>
        <taxon>Halobacteriales</taxon>
        <taxon>Haloarculaceae</taxon>
        <taxon>Halovenus</taxon>
    </lineage>
</organism>
<evidence type="ECO:0000256" key="3">
    <source>
        <dbReference type="ARBA" id="ARBA00022692"/>
    </source>
</evidence>
<dbReference type="Proteomes" id="UP000198856">
    <property type="component" value="Unassembled WGS sequence"/>
</dbReference>
<proteinExistence type="predicted"/>
<feature type="domain" description="SSD" evidence="8">
    <location>
        <begin position="329"/>
        <end position="461"/>
    </location>
</feature>
<dbReference type="Pfam" id="PF03176">
    <property type="entry name" value="MMPL"/>
    <property type="match status" value="2"/>
</dbReference>
<name>A0A1G8U9X8_9EURY</name>
<evidence type="ECO:0000256" key="2">
    <source>
        <dbReference type="ARBA" id="ARBA00022475"/>
    </source>
</evidence>
<dbReference type="PROSITE" id="PS50156">
    <property type="entry name" value="SSD"/>
    <property type="match status" value="2"/>
</dbReference>
<evidence type="ECO:0000256" key="7">
    <source>
        <dbReference type="SAM" id="Phobius"/>
    </source>
</evidence>
<feature type="transmembrane region" description="Helical" evidence="7">
    <location>
        <begin position="755"/>
        <end position="777"/>
    </location>
</feature>
<evidence type="ECO:0000256" key="4">
    <source>
        <dbReference type="ARBA" id="ARBA00022989"/>
    </source>
</evidence>
<protein>
    <submittedName>
        <fullName evidence="9">Predicted exporter protein, RND superfamily</fullName>
    </submittedName>
</protein>
<feature type="region of interest" description="Disordered" evidence="6">
    <location>
        <begin position="590"/>
        <end position="612"/>
    </location>
</feature>
<keyword evidence="3 7" id="KW-0812">Transmembrane</keyword>
<feature type="transmembrane region" description="Helical" evidence="7">
    <location>
        <begin position="730"/>
        <end position="748"/>
    </location>
</feature>